<keyword evidence="10 16" id="KW-0798">TonB box</keyword>
<dbReference type="PANTHER" id="PTHR32552:SF85">
    <property type="entry name" value="BLL7968 PROTEIN"/>
    <property type="match status" value="1"/>
</dbReference>
<dbReference type="SUPFAM" id="SSF56935">
    <property type="entry name" value="Porins"/>
    <property type="match status" value="1"/>
</dbReference>
<evidence type="ECO:0000256" key="12">
    <source>
        <dbReference type="ARBA" id="ARBA00023170"/>
    </source>
</evidence>
<dbReference type="AlphaFoldDB" id="A0AAU7FTM2"/>
<dbReference type="Gene3D" id="2.40.170.20">
    <property type="entry name" value="TonB-dependent receptor, beta-barrel domain"/>
    <property type="match status" value="1"/>
</dbReference>
<dbReference type="InterPro" id="IPR010917">
    <property type="entry name" value="TonB_rcpt_CS"/>
</dbReference>
<evidence type="ECO:0000259" key="19">
    <source>
        <dbReference type="Pfam" id="PF07715"/>
    </source>
</evidence>
<dbReference type="GO" id="GO:0015344">
    <property type="term" value="F:siderophore uptake transmembrane transporter activity"/>
    <property type="evidence" value="ECO:0007669"/>
    <property type="project" value="TreeGrafter"/>
</dbReference>
<keyword evidence="9" id="KW-0406">Ion transport</keyword>
<dbReference type="PROSITE" id="PS52016">
    <property type="entry name" value="TONB_DEPENDENT_REC_3"/>
    <property type="match status" value="1"/>
</dbReference>
<dbReference type="PANTHER" id="PTHR32552">
    <property type="entry name" value="FERRICHROME IRON RECEPTOR-RELATED"/>
    <property type="match status" value="1"/>
</dbReference>
<dbReference type="InterPro" id="IPR036942">
    <property type="entry name" value="Beta-barrel_TonB_sf"/>
</dbReference>
<dbReference type="InterPro" id="IPR012910">
    <property type="entry name" value="Plug_dom"/>
</dbReference>
<sequence length="713" mass="78308">MATFTPSLSGIKGRALFSLLFMAPLVQAADTTAAKDGETLTVIADPNTSAEATNGYQPLNTSTATLTNMPMLDIPQVVNTVSDNVLEDQHATTLDEALYNVSNVVQTNTLGGTQDAFVRRGFGANRDGSIMTNGLRTVLPRSFNAATERVEVLKGPASTLYGILDPGGLINVVTKRPEKTFGGSLSATSSSFGGGTGQVDVTGPIDGTRLAYRLTGEYQDEDYWRNFGNERSTFIAPSLTWFGDDATVTVLYSHRDYKTPFDRGTIFDLNTKKAVDVDRKTRFDEPFNITDGQSDLAQLNAEYSLNSQWTAKFDYSYSQDKYSDNQARVMAYDAKTGNLTRRVDATQGSTQRMHSTRADLQGNVDIAGFYNEILTGVSYENYDLLRTDMMRCKNVKDFNIYHPTYGNLGKCTTVSASDSDQTLKQESYSAYAQDALYLTDKWIAVAGMRYQYYTQYAGKGRPFNVNTDSRDEQWTPKLGLVYKLTPAVSLFANYSQTFMPQSSIASYIGDLPPETSNAYEVGAKFDLFDGVTANIALFDIHKRNVLYNESVGGETIAKTAGRVRSQGVEVDLAGSLTENTNIIASYGYTDAKVLEDPDYAGKPLPNVPRHTGSLFLTYDIHNAFAGNTLTLGGGGHGVSRRSATNGADYYLPGYFVADAFAAYKMKLQYPVTLQVNVKNLFDKTYYTSSIATNNLGNQIGDPREVQFTVKMEF</sequence>
<feature type="domain" description="TonB-dependent receptor-like beta-barrel" evidence="18">
    <location>
        <begin position="240"/>
        <end position="680"/>
    </location>
</feature>
<feature type="short sequence motif" description="TonB C-terminal box" evidence="15">
    <location>
        <begin position="696"/>
        <end position="713"/>
    </location>
</feature>
<feature type="chain" id="PRO_5043593724" evidence="17">
    <location>
        <begin position="29"/>
        <end position="713"/>
    </location>
</feature>
<keyword evidence="6 14" id="KW-0812">Transmembrane</keyword>
<organism evidence="20">
    <name type="scientific">Enterobacter cloacae complex sp. Mu1197</name>
    <dbReference type="NCBI Taxonomy" id="3152302"/>
    <lineage>
        <taxon>Bacteria</taxon>
        <taxon>Pseudomonadati</taxon>
        <taxon>Pseudomonadota</taxon>
        <taxon>Gammaproteobacteria</taxon>
        <taxon>Enterobacterales</taxon>
        <taxon>Enterobacteriaceae</taxon>
        <taxon>Enterobacter</taxon>
        <taxon>Enterobacter cloacae complex</taxon>
    </lineage>
</organism>
<dbReference type="Pfam" id="PF00593">
    <property type="entry name" value="TonB_dep_Rec_b-barrel"/>
    <property type="match status" value="1"/>
</dbReference>
<keyword evidence="11 14" id="KW-0472">Membrane</keyword>
<evidence type="ECO:0000256" key="4">
    <source>
        <dbReference type="ARBA" id="ARBA00022452"/>
    </source>
</evidence>
<dbReference type="InterPro" id="IPR037066">
    <property type="entry name" value="Plug_dom_sf"/>
</dbReference>
<keyword evidence="13 14" id="KW-0998">Cell outer membrane</keyword>
<dbReference type="InterPro" id="IPR010105">
    <property type="entry name" value="TonB_sidphr_rcpt"/>
</dbReference>
<dbReference type="InterPro" id="IPR039426">
    <property type="entry name" value="TonB-dep_rcpt-like"/>
</dbReference>
<feature type="signal peptide" evidence="17">
    <location>
        <begin position="1"/>
        <end position="28"/>
    </location>
</feature>
<evidence type="ECO:0000256" key="5">
    <source>
        <dbReference type="ARBA" id="ARBA00022496"/>
    </source>
</evidence>
<dbReference type="PROSITE" id="PS01156">
    <property type="entry name" value="TONB_DEPENDENT_REC_2"/>
    <property type="match status" value="1"/>
</dbReference>
<reference evidence="20" key="1">
    <citation type="submission" date="2024-05" db="EMBL/GenBank/DDBJ databases">
        <title>Copy number flexibility facilitates heteroresistance to increasing antibiotic pressure and threatens the beta-lactam pipeline.</title>
        <authorList>
            <person name="Choby J.E."/>
            <person name="Weiss D.S."/>
        </authorList>
    </citation>
    <scope>NUCLEOTIDE SEQUENCE</scope>
    <source>
        <strain evidence="20">Mu1197</strain>
    </source>
</reference>
<evidence type="ECO:0000256" key="10">
    <source>
        <dbReference type="ARBA" id="ARBA00023077"/>
    </source>
</evidence>
<evidence type="ECO:0000256" key="7">
    <source>
        <dbReference type="ARBA" id="ARBA00022729"/>
    </source>
</evidence>
<dbReference type="Gene3D" id="2.170.130.10">
    <property type="entry name" value="TonB-dependent receptor, plug domain"/>
    <property type="match status" value="1"/>
</dbReference>
<dbReference type="CDD" id="cd01347">
    <property type="entry name" value="ligand_gated_channel"/>
    <property type="match status" value="1"/>
</dbReference>
<name>A0AAU7FTM2_9ENTR</name>
<dbReference type="NCBIfam" id="TIGR01783">
    <property type="entry name" value="TonB-siderophor"/>
    <property type="match status" value="1"/>
</dbReference>
<evidence type="ECO:0000256" key="11">
    <source>
        <dbReference type="ARBA" id="ARBA00023136"/>
    </source>
</evidence>
<proteinExistence type="inferred from homology"/>
<dbReference type="GO" id="GO:0015891">
    <property type="term" value="P:siderophore transport"/>
    <property type="evidence" value="ECO:0007669"/>
    <property type="project" value="InterPro"/>
</dbReference>
<comment type="similarity">
    <text evidence="2 14 16">Belongs to the TonB-dependent receptor family.</text>
</comment>
<dbReference type="RefSeq" id="WP_348957771.1">
    <property type="nucleotide sequence ID" value="NZ_CP157375.1"/>
</dbReference>
<evidence type="ECO:0000256" key="13">
    <source>
        <dbReference type="ARBA" id="ARBA00023237"/>
    </source>
</evidence>
<dbReference type="InterPro" id="IPR000531">
    <property type="entry name" value="Beta-barrel_TonB"/>
</dbReference>
<dbReference type="GO" id="GO:0009279">
    <property type="term" value="C:cell outer membrane"/>
    <property type="evidence" value="ECO:0007669"/>
    <property type="project" value="UniProtKB-SubCell"/>
</dbReference>
<evidence type="ECO:0000256" key="14">
    <source>
        <dbReference type="PROSITE-ProRule" id="PRU01360"/>
    </source>
</evidence>
<evidence type="ECO:0000256" key="17">
    <source>
        <dbReference type="SAM" id="SignalP"/>
    </source>
</evidence>
<keyword evidence="7 17" id="KW-0732">Signal</keyword>
<evidence type="ECO:0000256" key="9">
    <source>
        <dbReference type="ARBA" id="ARBA00023065"/>
    </source>
</evidence>
<evidence type="ECO:0000256" key="16">
    <source>
        <dbReference type="RuleBase" id="RU003357"/>
    </source>
</evidence>
<evidence type="ECO:0000256" key="8">
    <source>
        <dbReference type="ARBA" id="ARBA00023004"/>
    </source>
</evidence>
<evidence type="ECO:0000313" key="20">
    <source>
        <dbReference type="EMBL" id="XBM29901.1"/>
    </source>
</evidence>
<evidence type="ECO:0000256" key="1">
    <source>
        <dbReference type="ARBA" id="ARBA00004571"/>
    </source>
</evidence>
<gene>
    <name evidence="20" type="ORF">ABFV38_18650</name>
</gene>
<protein>
    <submittedName>
        <fullName evidence="20">TonB-dependent siderophore receptor</fullName>
    </submittedName>
</protein>
<evidence type="ECO:0000256" key="2">
    <source>
        <dbReference type="ARBA" id="ARBA00009810"/>
    </source>
</evidence>
<keyword evidence="12 20" id="KW-0675">Receptor</keyword>
<evidence type="ECO:0000256" key="15">
    <source>
        <dbReference type="PROSITE-ProRule" id="PRU10144"/>
    </source>
</evidence>
<keyword evidence="5" id="KW-0410">Iron transport</keyword>
<evidence type="ECO:0000259" key="18">
    <source>
        <dbReference type="Pfam" id="PF00593"/>
    </source>
</evidence>
<accession>A0AAU7FTM2</accession>
<keyword evidence="4 14" id="KW-1134">Transmembrane beta strand</keyword>
<feature type="domain" description="TonB-dependent receptor plug" evidence="19">
    <location>
        <begin position="72"/>
        <end position="168"/>
    </location>
</feature>
<keyword evidence="3 14" id="KW-0813">Transport</keyword>
<keyword evidence="8" id="KW-0408">Iron</keyword>
<dbReference type="GO" id="GO:0038023">
    <property type="term" value="F:signaling receptor activity"/>
    <property type="evidence" value="ECO:0007669"/>
    <property type="project" value="InterPro"/>
</dbReference>
<comment type="subcellular location">
    <subcellularLocation>
        <location evidence="1 14">Cell outer membrane</location>
        <topology evidence="1 14">Multi-pass membrane protein</topology>
    </subcellularLocation>
</comment>
<dbReference type="Pfam" id="PF07715">
    <property type="entry name" value="Plug"/>
    <property type="match status" value="1"/>
</dbReference>
<dbReference type="EMBL" id="CP157375">
    <property type="protein sequence ID" value="XBM29901.1"/>
    <property type="molecule type" value="Genomic_DNA"/>
</dbReference>
<evidence type="ECO:0000256" key="6">
    <source>
        <dbReference type="ARBA" id="ARBA00022692"/>
    </source>
</evidence>
<evidence type="ECO:0000256" key="3">
    <source>
        <dbReference type="ARBA" id="ARBA00022448"/>
    </source>
</evidence>